<dbReference type="InterPro" id="IPR012429">
    <property type="entry name" value="HGSNAT_cat"/>
</dbReference>
<feature type="transmembrane region" description="Helical" evidence="1">
    <location>
        <begin position="43"/>
        <end position="63"/>
    </location>
</feature>
<evidence type="ECO:0000259" key="2">
    <source>
        <dbReference type="Pfam" id="PF07786"/>
    </source>
</evidence>
<evidence type="ECO:0000313" key="3">
    <source>
        <dbReference type="EMBL" id="AET70637.1"/>
    </source>
</evidence>
<dbReference type="STRING" id="768706.Desor_5257"/>
<gene>
    <name evidence="3" type="ordered locus">Desor_5257</name>
</gene>
<dbReference type="EMBL" id="CP003108">
    <property type="protein sequence ID" value="AET70637.1"/>
    <property type="molecule type" value="Genomic_DNA"/>
</dbReference>
<dbReference type="eggNOG" id="COG3503">
    <property type="taxonomic scope" value="Bacteria"/>
</dbReference>
<dbReference type="HOGENOM" id="CLU_067755_0_1_9"/>
<feature type="transmembrane region" description="Helical" evidence="1">
    <location>
        <begin position="98"/>
        <end position="115"/>
    </location>
</feature>
<evidence type="ECO:0000256" key="1">
    <source>
        <dbReference type="SAM" id="Phobius"/>
    </source>
</evidence>
<reference evidence="3 4" key="2">
    <citation type="journal article" date="2012" name="J. Bacteriol.">
        <title>Complete genome sequences of Desulfosporosinus orientis DSM765T, Desulfosporosinus youngiae DSM17734T, Desulfosporosinus meridiei DSM13257T, and Desulfosporosinus acidiphilus DSM22704T.</title>
        <authorList>
            <person name="Pester M."/>
            <person name="Brambilla E."/>
            <person name="Alazard D."/>
            <person name="Rattei T."/>
            <person name="Weinmaier T."/>
            <person name="Han J."/>
            <person name="Lucas S."/>
            <person name="Lapidus A."/>
            <person name="Cheng J.F."/>
            <person name="Goodwin L."/>
            <person name="Pitluck S."/>
            <person name="Peters L."/>
            <person name="Ovchinnikova G."/>
            <person name="Teshima H."/>
            <person name="Detter J.C."/>
            <person name="Han C.S."/>
            <person name="Tapia R."/>
            <person name="Land M.L."/>
            <person name="Hauser L."/>
            <person name="Kyrpides N.C."/>
            <person name="Ivanova N.N."/>
            <person name="Pagani I."/>
            <person name="Huntmann M."/>
            <person name="Wei C.L."/>
            <person name="Davenport K.W."/>
            <person name="Daligault H."/>
            <person name="Chain P.S."/>
            <person name="Chen A."/>
            <person name="Mavromatis K."/>
            <person name="Markowitz V."/>
            <person name="Szeto E."/>
            <person name="Mikhailova N."/>
            <person name="Pati A."/>
            <person name="Wagner M."/>
            <person name="Woyke T."/>
            <person name="Ollivier B."/>
            <person name="Klenk H.P."/>
            <person name="Spring S."/>
            <person name="Loy A."/>
        </authorList>
    </citation>
    <scope>NUCLEOTIDE SEQUENCE [LARGE SCALE GENOMIC DNA]</scope>
    <source>
        <strain evidence="4">ATCC 19365 / DSM 765 / NCIMB 8382 / VKM B-1628</strain>
    </source>
</reference>
<protein>
    <submittedName>
        <fullName evidence="3">Putative membrane protein</fullName>
    </submittedName>
</protein>
<proteinExistence type="predicted"/>
<feature type="transmembrane region" description="Helical" evidence="1">
    <location>
        <begin position="12"/>
        <end position="28"/>
    </location>
</feature>
<feature type="transmembrane region" description="Helical" evidence="1">
    <location>
        <begin position="75"/>
        <end position="92"/>
    </location>
</feature>
<sequence length="229" mass="26073">MTSVQRYGEIDVLRALAIILMVLFHFVYDLREFAAININYESPLWFVIGKASALIFIFISGLASGLSRSPVRRGLIVFLLGMVVSVVTYLALADMYVRFGILHFLGVAMILFPLLNTLSSPLLLILSGLAALLGFLLNKIVLRTSLLIPFGVIYKNFSTVDYYPLFPYISVTILGILAYRHYYARRDKRLFKLEVRSKSIRWLSRHSLAIYLVHQPILLLIILGVRFLK</sequence>
<name>G7W9S1_DESOD</name>
<dbReference type="PATRIC" id="fig|768706.3.peg.5352"/>
<dbReference type="OrthoDB" id="9807591at2"/>
<feature type="transmembrane region" description="Helical" evidence="1">
    <location>
        <begin position="162"/>
        <end position="182"/>
    </location>
</feature>
<dbReference type="Pfam" id="PF07786">
    <property type="entry name" value="HGSNAT_cat"/>
    <property type="match status" value="1"/>
</dbReference>
<feature type="domain" description="Heparan-alpha-glucosaminide N-acetyltransferase catalytic" evidence="2">
    <location>
        <begin position="6"/>
        <end position="216"/>
    </location>
</feature>
<reference evidence="4" key="1">
    <citation type="submission" date="2011-11" db="EMBL/GenBank/DDBJ databases">
        <title>Complete sequence of Desulfosporosinus orientis DSM 765.</title>
        <authorList>
            <person name="Lucas S."/>
            <person name="Han J."/>
            <person name="Lapidus A."/>
            <person name="Cheng J.-F."/>
            <person name="Goodwin L."/>
            <person name="Pitluck S."/>
            <person name="Peters L."/>
            <person name="Ovchinnikova G."/>
            <person name="Teshima H."/>
            <person name="Detter J.C."/>
            <person name="Han C."/>
            <person name="Tapia R."/>
            <person name="Land M."/>
            <person name="Hauser L."/>
            <person name="Kyrpides N."/>
            <person name="Ivanova N."/>
            <person name="Pagani I."/>
            <person name="Pester M."/>
            <person name="Spring S."/>
            <person name="Ollivier B."/>
            <person name="Rattei T."/>
            <person name="Klenk H.-P."/>
            <person name="Wagner M."/>
            <person name="Loy A."/>
            <person name="Woyke T."/>
        </authorList>
    </citation>
    <scope>NUCLEOTIDE SEQUENCE [LARGE SCALE GENOMIC DNA]</scope>
    <source>
        <strain evidence="4">ATCC 19365 / DSM 765 / NCIMB 8382 / VKM B-1628</strain>
    </source>
</reference>
<dbReference type="Proteomes" id="UP000006346">
    <property type="component" value="Chromosome"/>
</dbReference>
<evidence type="ECO:0000313" key="4">
    <source>
        <dbReference type="Proteomes" id="UP000006346"/>
    </source>
</evidence>
<keyword evidence="1" id="KW-0472">Membrane</keyword>
<keyword evidence="1" id="KW-0812">Transmembrane</keyword>
<keyword evidence="4" id="KW-1185">Reference proteome</keyword>
<dbReference type="AlphaFoldDB" id="G7W9S1"/>
<feature type="transmembrane region" description="Helical" evidence="1">
    <location>
        <begin position="122"/>
        <end position="142"/>
    </location>
</feature>
<dbReference type="KEGG" id="dor:Desor_5257"/>
<feature type="transmembrane region" description="Helical" evidence="1">
    <location>
        <begin position="208"/>
        <end position="228"/>
    </location>
</feature>
<keyword evidence="1" id="KW-1133">Transmembrane helix</keyword>
<dbReference type="RefSeq" id="WP_014187441.1">
    <property type="nucleotide sequence ID" value="NC_016584.1"/>
</dbReference>
<organism evidence="3 4">
    <name type="scientific">Desulfosporosinus orientis (strain ATCC 19365 / DSM 765 / NCIMB 8382 / VKM B-1628 / Singapore I)</name>
    <name type="common">Desulfotomaculum orientis</name>
    <dbReference type="NCBI Taxonomy" id="768706"/>
    <lineage>
        <taxon>Bacteria</taxon>
        <taxon>Bacillati</taxon>
        <taxon>Bacillota</taxon>
        <taxon>Clostridia</taxon>
        <taxon>Eubacteriales</taxon>
        <taxon>Desulfitobacteriaceae</taxon>
        <taxon>Desulfosporosinus</taxon>
    </lineage>
</organism>
<accession>G7W9S1</accession>